<dbReference type="OrthoDB" id="5875487at2759"/>
<organism evidence="3 4">
    <name type="scientific">Caenorhabditis nigoni</name>
    <dbReference type="NCBI Taxonomy" id="1611254"/>
    <lineage>
        <taxon>Eukaryota</taxon>
        <taxon>Metazoa</taxon>
        <taxon>Ecdysozoa</taxon>
        <taxon>Nematoda</taxon>
        <taxon>Chromadorea</taxon>
        <taxon>Rhabditida</taxon>
        <taxon>Rhabditina</taxon>
        <taxon>Rhabditomorpha</taxon>
        <taxon>Rhabditoidea</taxon>
        <taxon>Rhabditidae</taxon>
        <taxon>Peloderinae</taxon>
        <taxon>Caenorhabditis</taxon>
    </lineage>
</organism>
<dbReference type="GO" id="GO:0045087">
    <property type="term" value="P:innate immune response"/>
    <property type="evidence" value="ECO:0007669"/>
    <property type="project" value="TreeGrafter"/>
</dbReference>
<proteinExistence type="predicted"/>
<feature type="chain" id="PRO_5013700593" evidence="2">
    <location>
        <begin position="18"/>
        <end position="306"/>
    </location>
</feature>
<feature type="signal peptide" evidence="2">
    <location>
        <begin position="1"/>
        <end position="17"/>
    </location>
</feature>
<evidence type="ECO:0000313" key="4">
    <source>
        <dbReference type="Proteomes" id="UP000230233"/>
    </source>
</evidence>
<gene>
    <name evidence="3" type="primary">Cnig_chr_I.g3162</name>
    <name evidence="3" type="ORF">B9Z55_003162</name>
</gene>
<reference evidence="4" key="1">
    <citation type="submission" date="2017-10" db="EMBL/GenBank/DDBJ databases">
        <title>Rapid genome shrinkage in a self-fertile nematode reveals novel sperm competition proteins.</title>
        <authorList>
            <person name="Yin D."/>
            <person name="Schwarz E.M."/>
            <person name="Thomas C.G."/>
            <person name="Felde R.L."/>
            <person name="Korf I.F."/>
            <person name="Cutter A.D."/>
            <person name="Schartner C.M."/>
            <person name="Ralston E.J."/>
            <person name="Meyer B.J."/>
            <person name="Haag E.S."/>
        </authorList>
    </citation>
    <scope>NUCLEOTIDE SEQUENCE [LARGE SCALE GENOMIC DNA]</scope>
    <source>
        <strain evidence="4">JU1422</strain>
    </source>
</reference>
<dbReference type="STRING" id="1611254.A0A2G5VNY2"/>
<protein>
    <submittedName>
        <fullName evidence="3">Uncharacterized protein</fullName>
    </submittedName>
</protein>
<keyword evidence="1" id="KW-1133">Transmembrane helix</keyword>
<dbReference type="Proteomes" id="UP000230233">
    <property type="component" value="Chromosome I"/>
</dbReference>
<evidence type="ECO:0000256" key="2">
    <source>
        <dbReference type="SAM" id="SignalP"/>
    </source>
</evidence>
<dbReference type="PANTHER" id="PTHR23062:SF3">
    <property type="entry name" value="ANF_RECEPTOR DOMAIN-CONTAINING PROTEIN-RELATED"/>
    <property type="match status" value="1"/>
</dbReference>
<dbReference type="AlphaFoldDB" id="A0A2G5VNY2"/>
<evidence type="ECO:0000313" key="3">
    <source>
        <dbReference type="EMBL" id="PIC53474.1"/>
    </source>
</evidence>
<name>A0A2G5VNY2_9PELO</name>
<dbReference type="PANTHER" id="PTHR23062">
    <property type="entry name" value="HYPOTHETICAL PROTEIN C.ELEGANS"/>
    <property type="match status" value="1"/>
</dbReference>
<accession>A0A2G5VNY2</accession>
<keyword evidence="2" id="KW-0732">Signal</keyword>
<keyword evidence="4" id="KW-1185">Reference proteome</keyword>
<keyword evidence="1" id="KW-0472">Membrane</keyword>
<keyword evidence="1" id="KW-0812">Transmembrane</keyword>
<dbReference type="EMBL" id="PDUG01000001">
    <property type="protein sequence ID" value="PIC53474.1"/>
    <property type="molecule type" value="Genomic_DNA"/>
</dbReference>
<comment type="caution">
    <text evidence="3">The sequence shown here is derived from an EMBL/GenBank/DDBJ whole genome shotgun (WGS) entry which is preliminary data.</text>
</comment>
<sequence>MKFQFFILLALVGIGAARLVTDPLLRSVENLKFADDNSCNAGTFPQTVLFAYSNDLPTATVIDSWEYFVGVKSANYSWFGSARFDIENIDMQFYTTINQSTILNSLPDPTQGLQNSSTGSNVFDVIEKFFSNTQAPVCGARILVLLKRYPNEADVSRLVSMIRSHHAIVHVITLAGNPHKKSSMEHRRHHFIVMKFQFFLLLALVGFGASQIIDKILQVGINFVNECLAETFNGIAKTGEYSEEALNLARNKILKFANCGSTPMCFQGLYNTLKESIVSDAPKFAEALREEYEACEAVDNTPPPIP</sequence>
<feature type="transmembrane region" description="Helical" evidence="1">
    <location>
        <begin position="191"/>
        <end position="209"/>
    </location>
</feature>
<evidence type="ECO:0000256" key="1">
    <source>
        <dbReference type="SAM" id="Phobius"/>
    </source>
</evidence>